<dbReference type="Pfam" id="PF13412">
    <property type="entry name" value="HTH_24"/>
    <property type="match status" value="1"/>
</dbReference>
<keyword evidence="1" id="KW-0418">Kinase</keyword>
<dbReference type="OrthoDB" id="9806249at2"/>
<dbReference type="InterPro" id="IPR036390">
    <property type="entry name" value="WH_DNA-bd_sf"/>
</dbReference>
<dbReference type="Gene3D" id="1.10.10.10">
    <property type="entry name" value="Winged helix-like DNA-binding domain superfamily/Winged helix DNA-binding domain"/>
    <property type="match status" value="1"/>
</dbReference>
<sequence length="324" mass="36265">MKLTSREQEIAEVLFKEPLISQDELAERFGISRSSVAVHISNLMKKGIILGKGYVFNKKASLVVIGEVLLRIDVENPLTNQRIDIEYSGFSVEVSRSLASFGMNPKLLTVIGNDEPGNLILEELKEQDVDISNVVRDLNRRTSRKIYIDDVMQYAESIPDEIFVAAVMSREWVILNCDWLLVEAQYQELINEELFVKEERAINFCTCCFVDDNVPEFLSHYSLVVLGVEGFKQLEHITQSALKLVQAGTQTCIITDGSTMILHLNNQGSNDYTLPPNQSFDSNKDLHLFLAGLVYGLSCGYPIRQAIRIGIGNACRQEAGNGSP</sequence>
<name>A0A0E4GCC6_9FIRM</name>
<dbReference type="EMBL" id="CGIH01000029">
    <property type="protein sequence ID" value="CFX75941.1"/>
    <property type="molecule type" value="Genomic_DNA"/>
</dbReference>
<reference evidence="1 2" key="1">
    <citation type="submission" date="2015-03" db="EMBL/GenBank/DDBJ databases">
        <authorList>
            <person name="Murphy D."/>
        </authorList>
    </citation>
    <scope>NUCLEOTIDE SEQUENCE [LARGE SCALE GENOMIC DNA]</scope>
    <source>
        <strain evidence="1 2">OL-4</strain>
    </source>
</reference>
<keyword evidence="2" id="KW-1185">Reference proteome</keyword>
<protein>
    <submittedName>
        <fullName evidence="1">Carbohydrate kinase PfkB</fullName>
    </submittedName>
</protein>
<dbReference type="Proteomes" id="UP000045545">
    <property type="component" value="Unassembled WGS sequence"/>
</dbReference>
<dbReference type="SUPFAM" id="SSF46785">
    <property type="entry name" value="Winged helix' DNA-binding domain"/>
    <property type="match status" value="1"/>
</dbReference>
<dbReference type="InterPro" id="IPR036388">
    <property type="entry name" value="WH-like_DNA-bd_sf"/>
</dbReference>
<dbReference type="GO" id="GO:0016301">
    <property type="term" value="F:kinase activity"/>
    <property type="evidence" value="ECO:0007669"/>
    <property type="project" value="UniProtKB-KW"/>
</dbReference>
<dbReference type="InterPro" id="IPR029056">
    <property type="entry name" value="Ribokinase-like"/>
</dbReference>
<proteinExistence type="predicted"/>
<dbReference type="RefSeq" id="WP_046497930.1">
    <property type="nucleotide sequence ID" value="NZ_CGIH01000029.1"/>
</dbReference>
<gene>
    <name evidence="1" type="ORF">1812</name>
</gene>
<evidence type="ECO:0000313" key="2">
    <source>
        <dbReference type="Proteomes" id="UP000045545"/>
    </source>
</evidence>
<organism evidence="1 2">
    <name type="scientific">Syntrophomonas zehnderi OL-4</name>
    <dbReference type="NCBI Taxonomy" id="690567"/>
    <lineage>
        <taxon>Bacteria</taxon>
        <taxon>Bacillati</taxon>
        <taxon>Bacillota</taxon>
        <taxon>Clostridia</taxon>
        <taxon>Eubacteriales</taxon>
        <taxon>Syntrophomonadaceae</taxon>
        <taxon>Syntrophomonas</taxon>
    </lineage>
</organism>
<dbReference type="AlphaFoldDB" id="A0A0E4GCC6"/>
<dbReference type="SUPFAM" id="SSF53613">
    <property type="entry name" value="Ribokinase-like"/>
    <property type="match status" value="1"/>
</dbReference>
<keyword evidence="1" id="KW-0808">Transferase</keyword>
<dbReference type="STRING" id="690567.1812"/>
<dbReference type="Gene3D" id="3.40.1190.20">
    <property type="match status" value="1"/>
</dbReference>
<evidence type="ECO:0000313" key="1">
    <source>
        <dbReference type="EMBL" id="CFX75941.1"/>
    </source>
</evidence>
<accession>A0A0E4GCC6</accession>